<proteinExistence type="predicted"/>
<organism evidence="1 2">
    <name type="scientific">Spiribacter salinus</name>
    <dbReference type="NCBI Taxonomy" id="1335746"/>
    <lineage>
        <taxon>Bacteria</taxon>
        <taxon>Pseudomonadati</taxon>
        <taxon>Pseudomonadota</taxon>
        <taxon>Gammaproteobacteria</taxon>
        <taxon>Chromatiales</taxon>
        <taxon>Ectothiorhodospiraceae</taxon>
        <taxon>Spiribacter</taxon>
    </lineage>
</organism>
<dbReference type="Proteomes" id="UP000315400">
    <property type="component" value="Unassembled WGS sequence"/>
</dbReference>
<dbReference type="EMBL" id="VIFK01000351">
    <property type="protein sequence ID" value="TQE96265.1"/>
    <property type="molecule type" value="Genomic_DNA"/>
</dbReference>
<protein>
    <submittedName>
        <fullName evidence="1">Uncharacterized protein</fullName>
    </submittedName>
</protein>
<sequence>MFNLIVSGGLESDRRGSIMAERVLEYTSDQLSDEFKPSGNLDVSAVLDLPTILMDEGTADEVVYLGWLTRVQKRGREYHLQYAVDPDVPVLTNADIYALASELHIEEFEFHRNHWAIKDVDLFQVLYRQKAAQRPVPTVFQLSSNPVKPKLVSMMMPFSGGFDRVHRTVKAAIEPEGYECRRADDFWMHAHIMHDIVELICTSRVVICDLSGKNPNVFYEAGIAHTLGKEVIPQYSPNASEGPVWRSWAGREGWSTVMQTFWSGGIHVEAVRGPVEAARG</sequence>
<gene>
    <name evidence="1" type="ORF">FKY71_16730</name>
</gene>
<name>A0A540VHM1_9GAMM</name>
<comment type="caution">
    <text evidence="1">The sequence shown here is derived from an EMBL/GenBank/DDBJ whole genome shotgun (WGS) entry which is preliminary data.</text>
</comment>
<evidence type="ECO:0000313" key="1">
    <source>
        <dbReference type="EMBL" id="TQE96265.1"/>
    </source>
</evidence>
<reference evidence="1 2" key="1">
    <citation type="submission" date="2019-06" db="EMBL/GenBank/DDBJ databases">
        <title>Metagenome assembled Genome of Spiribacter salinus SL48-SHIP from the microbial mat of Salt Lake 48 (Novosibirsk region, Russia).</title>
        <authorList>
            <person name="Shipova A."/>
            <person name="Rozanov A.S."/>
            <person name="Bryanskaya A.V."/>
            <person name="Peltek S.E."/>
        </authorList>
    </citation>
    <scope>NUCLEOTIDE SEQUENCE [LARGE SCALE GENOMIC DNA]</scope>
    <source>
        <strain evidence="1">SL48-SHIP-2</strain>
    </source>
</reference>
<evidence type="ECO:0000313" key="2">
    <source>
        <dbReference type="Proteomes" id="UP000315400"/>
    </source>
</evidence>
<dbReference type="AlphaFoldDB" id="A0A540VHM1"/>
<accession>A0A540VHM1</accession>